<dbReference type="EMBL" id="MHSR01000011">
    <property type="protein sequence ID" value="OHA46894.1"/>
    <property type="molecule type" value="Genomic_DNA"/>
</dbReference>
<comment type="caution">
    <text evidence="1">The sequence shown here is derived from an EMBL/GenBank/DDBJ whole genome shotgun (WGS) entry which is preliminary data.</text>
</comment>
<gene>
    <name evidence="1" type="ORF">A2828_03150</name>
</gene>
<proteinExistence type="predicted"/>
<dbReference type="Proteomes" id="UP000178869">
    <property type="component" value="Unassembled WGS sequence"/>
</dbReference>
<organism evidence="1 2">
    <name type="scientific">Candidatus Terrybacteria bacterium RIFCSPHIGHO2_01_FULL_43_35</name>
    <dbReference type="NCBI Taxonomy" id="1802361"/>
    <lineage>
        <taxon>Bacteria</taxon>
        <taxon>Candidatus Terryibacteriota</taxon>
    </lineage>
</organism>
<name>A0A1G2PEX6_9BACT</name>
<sequence>MKFLNTKTLAYLGILLAGLSVFYALVIAPEFADRRIERCLDRVYESARETWKNYCGILGLTLGEDGLCLLPSEQSDKVEKEHGYSRDRCIERYKR</sequence>
<evidence type="ECO:0000313" key="1">
    <source>
        <dbReference type="EMBL" id="OHA46894.1"/>
    </source>
</evidence>
<evidence type="ECO:0000313" key="2">
    <source>
        <dbReference type="Proteomes" id="UP000178869"/>
    </source>
</evidence>
<reference evidence="1 2" key="1">
    <citation type="journal article" date="2016" name="Nat. Commun.">
        <title>Thousands of microbial genomes shed light on interconnected biogeochemical processes in an aquifer system.</title>
        <authorList>
            <person name="Anantharaman K."/>
            <person name="Brown C.T."/>
            <person name="Hug L.A."/>
            <person name="Sharon I."/>
            <person name="Castelle C.J."/>
            <person name="Probst A.J."/>
            <person name="Thomas B.C."/>
            <person name="Singh A."/>
            <person name="Wilkins M.J."/>
            <person name="Karaoz U."/>
            <person name="Brodie E.L."/>
            <person name="Williams K.H."/>
            <person name="Hubbard S.S."/>
            <person name="Banfield J.F."/>
        </authorList>
    </citation>
    <scope>NUCLEOTIDE SEQUENCE [LARGE SCALE GENOMIC DNA]</scope>
</reference>
<dbReference type="AlphaFoldDB" id="A0A1G2PEX6"/>
<accession>A0A1G2PEX6</accession>
<protein>
    <submittedName>
        <fullName evidence="1">Uncharacterized protein</fullName>
    </submittedName>
</protein>